<keyword evidence="5" id="KW-0406">Ion transport</keyword>
<name>A0ABN2RKT1_9MICO</name>
<feature type="coiled-coil region" evidence="8">
    <location>
        <begin position="199"/>
        <end position="226"/>
    </location>
</feature>
<evidence type="ECO:0000256" key="3">
    <source>
        <dbReference type="ARBA" id="ARBA00022692"/>
    </source>
</evidence>
<feature type="transmembrane region" description="Helical" evidence="9">
    <location>
        <begin position="164"/>
        <end position="189"/>
    </location>
</feature>
<evidence type="ECO:0000256" key="9">
    <source>
        <dbReference type="SAM" id="Phobius"/>
    </source>
</evidence>
<evidence type="ECO:0000256" key="2">
    <source>
        <dbReference type="ARBA" id="ARBA00022448"/>
    </source>
</evidence>
<keyword evidence="4 9" id="KW-1133">Transmembrane helix</keyword>
<evidence type="ECO:0000256" key="7">
    <source>
        <dbReference type="ARBA" id="ARBA00023303"/>
    </source>
</evidence>
<sequence length="246" mass="26768">MEWPLMAAAVVFLIAYATQILAREKGAMSGVAEVVVWVMWAVFAIDYIVRLAITEKRGKWFLRHLLDLAIVIMPMLRPLRLMRFLTILAIIQRGAGSMLRGRVVVYTVGATALTIVIAGLAVLDAEQGQRGPIQNLGDAIWWAFTTITTVGYGDYFPVTITGRIVAVALMIGGIALIGVVTATLASWIIEKVSLEVKVSTATEEQVEQLRAEIAEMKAMLRALQRAAPVPETAMAAVESGAPEPHR</sequence>
<dbReference type="InterPro" id="IPR013099">
    <property type="entry name" value="K_chnl_dom"/>
</dbReference>
<dbReference type="PANTHER" id="PTHR11537">
    <property type="entry name" value="VOLTAGE-GATED POTASSIUM CHANNEL"/>
    <property type="match status" value="1"/>
</dbReference>
<dbReference type="Pfam" id="PF07885">
    <property type="entry name" value="Ion_trans_2"/>
    <property type="match status" value="1"/>
</dbReference>
<keyword evidence="2" id="KW-0813">Transport</keyword>
<accession>A0ABN2RKT1</accession>
<dbReference type="InterPro" id="IPR027359">
    <property type="entry name" value="Volt_channel_dom_sf"/>
</dbReference>
<dbReference type="Gene3D" id="1.20.5.110">
    <property type="match status" value="1"/>
</dbReference>
<keyword evidence="3 9" id="KW-0812">Transmembrane</keyword>
<comment type="subcellular location">
    <subcellularLocation>
        <location evidence="1">Membrane</location>
        <topology evidence="1">Multi-pass membrane protein</topology>
    </subcellularLocation>
</comment>
<dbReference type="SUPFAM" id="SSF81324">
    <property type="entry name" value="Voltage-gated potassium channels"/>
    <property type="match status" value="1"/>
</dbReference>
<feature type="domain" description="Potassium channel" evidence="10">
    <location>
        <begin position="114"/>
        <end position="189"/>
    </location>
</feature>
<dbReference type="Proteomes" id="UP001499933">
    <property type="component" value="Unassembled WGS sequence"/>
</dbReference>
<keyword evidence="7 11" id="KW-0407">Ion channel</keyword>
<comment type="caution">
    <text evidence="11">The sequence shown here is derived from an EMBL/GenBank/DDBJ whole genome shotgun (WGS) entry which is preliminary data.</text>
</comment>
<keyword evidence="12" id="KW-1185">Reference proteome</keyword>
<proteinExistence type="predicted"/>
<evidence type="ECO:0000313" key="12">
    <source>
        <dbReference type="Proteomes" id="UP001499933"/>
    </source>
</evidence>
<gene>
    <name evidence="11" type="ORF">GCM10009776_36940</name>
</gene>
<feature type="transmembrane region" description="Helical" evidence="9">
    <location>
        <begin position="135"/>
        <end position="152"/>
    </location>
</feature>
<keyword evidence="8" id="KW-0175">Coiled coil</keyword>
<protein>
    <submittedName>
        <fullName evidence="11">Potassium channel family protein</fullName>
    </submittedName>
</protein>
<reference evidence="11 12" key="1">
    <citation type="journal article" date="2019" name="Int. J. Syst. Evol. Microbiol.">
        <title>The Global Catalogue of Microorganisms (GCM) 10K type strain sequencing project: providing services to taxonomists for standard genome sequencing and annotation.</title>
        <authorList>
            <consortium name="The Broad Institute Genomics Platform"/>
            <consortium name="The Broad Institute Genome Sequencing Center for Infectious Disease"/>
            <person name="Wu L."/>
            <person name="Ma J."/>
        </authorList>
    </citation>
    <scope>NUCLEOTIDE SEQUENCE [LARGE SCALE GENOMIC DNA]</scope>
    <source>
        <strain evidence="11 12">JCM 14901</strain>
    </source>
</reference>
<dbReference type="Gene3D" id="1.10.287.70">
    <property type="match status" value="1"/>
</dbReference>
<dbReference type="EMBL" id="BAAAOG010000013">
    <property type="protein sequence ID" value="GAA1970503.1"/>
    <property type="molecule type" value="Genomic_DNA"/>
</dbReference>
<organism evidence="11 12">
    <name type="scientific">Microbacterium deminutum</name>
    <dbReference type="NCBI Taxonomy" id="344164"/>
    <lineage>
        <taxon>Bacteria</taxon>
        <taxon>Bacillati</taxon>
        <taxon>Actinomycetota</taxon>
        <taxon>Actinomycetes</taxon>
        <taxon>Micrococcales</taxon>
        <taxon>Microbacteriaceae</taxon>
        <taxon>Microbacterium</taxon>
    </lineage>
</organism>
<dbReference type="PANTHER" id="PTHR11537:SF254">
    <property type="entry name" value="POTASSIUM VOLTAGE-GATED CHANNEL PROTEIN SHAB"/>
    <property type="match status" value="1"/>
</dbReference>
<feature type="transmembrane region" description="Helical" evidence="9">
    <location>
        <begin position="65"/>
        <end position="91"/>
    </location>
</feature>
<evidence type="ECO:0000256" key="5">
    <source>
        <dbReference type="ARBA" id="ARBA00023065"/>
    </source>
</evidence>
<dbReference type="GO" id="GO:0034220">
    <property type="term" value="P:monoatomic ion transmembrane transport"/>
    <property type="evidence" value="ECO:0007669"/>
    <property type="project" value="UniProtKB-KW"/>
</dbReference>
<feature type="transmembrane region" description="Helical" evidence="9">
    <location>
        <begin position="103"/>
        <end position="123"/>
    </location>
</feature>
<dbReference type="Gene3D" id="1.20.120.350">
    <property type="entry name" value="Voltage-gated potassium channels. Chain C"/>
    <property type="match status" value="1"/>
</dbReference>
<evidence type="ECO:0000256" key="1">
    <source>
        <dbReference type="ARBA" id="ARBA00004141"/>
    </source>
</evidence>
<evidence type="ECO:0000256" key="8">
    <source>
        <dbReference type="SAM" id="Coils"/>
    </source>
</evidence>
<evidence type="ECO:0000259" key="10">
    <source>
        <dbReference type="Pfam" id="PF07885"/>
    </source>
</evidence>
<evidence type="ECO:0000313" key="11">
    <source>
        <dbReference type="EMBL" id="GAA1970503.1"/>
    </source>
</evidence>
<evidence type="ECO:0000256" key="4">
    <source>
        <dbReference type="ARBA" id="ARBA00022989"/>
    </source>
</evidence>
<feature type="transmembrane region" description="Helical" evidence="9">
    <location>
        <begin position="32"/>
        <end position="53"/>
    </location>
</feature>
<keyword evidence="6 9" id="KW-0472">Membrane</keyword>
<dbReference type="InterPro" id="IPR028325">
    <property type="entry name" value="VG_K_chnl"/>
</dbReference>
<evidence type="ECO:0000256" key="6">
    <source>
        <dbReference type="ARBA" id="ARBA00023136"/>
    </source>
</evidence>